<dbReference type="SUPFAM" id="SSF55729">
    <property type="entry name" value="Acyl-CoA N-acyltransferases (Nat)"/>
    <property type="match status" value="1"/>
</dbReference>
<dbReference type="HOGENOM" id="CLU_1134277_0_0_1"/>
<dbReference type="PANTHER" id="PTHR43328:SF1">
    <property type="entry name" value="N-ACETYLTRANSFERASE DOMAIN-CONTAINING PROTEIN"/>
    <property type="match status" value="1"/>
</dbReference>
<evidence type="ECO:0000313" key="3">
    <source>
        <dbReference type="EnsemblFungi" id="MVLG_01714T0"/>
    </source>
</evidence>
<reference evidence="3" key="4">
    <citation type="submission" date="2015-06" db="UniProtKB">
        <authorList>
            <consortium name="EnsemblFungi"/>
        </authorList>
    </citation>
    <scope>IDENTIFICATION</scope>
</reference>
<protein>
    <recommendedName>
        <fullName evidence="1">N-acetyltransferase domain-containing protein</fullName>
    </recommendedName>
</protein>
<feature type="domain" description="N-acetyltransferase" evidence="1">
    <location>
        <begin position="57"/>
        <end position="217"/>
    </location>
</feature>
<evidence type="ECO:0000313" key="2">
    <source>
        <dbReference type="EMBL" id="KDE08012.1"/>
    </source>
</evidence>
<dbReference type="Proteomes" id="UP000017200">
    <property type="component" value="Unassembled WGS sequence"/>
</dbReference>
<dbReference type="Pfam" id="PF13302">
    <property type="entry name" value="Acetyltransf_3"/>
    <property type="match status" value="1"/>
</dbReference>
<reference evidence="4" key="1">
    <citation type="submission" date="2010-11" db="EMBL/GenBank/DDBJ databases">
        <title>The genome sequence of Microbotryum violaceum strain p1A1 Lamole.</title>
        <authorList>
            <person name="Cuomo C."/>
            <person name="Perlin M."/>
            <person name="Young S.K."/>
            <person name="Zeng Q."/>
            <person name="Gargeya S."/>
            <person name="Alvarado L."/>
            <person name="Berlin A."/>
            <person name="Chapman S.B."/>
            <person name="Chen Z."/>
            <person name="Freedman E."/>
            <person name="Gellesch M."/>
            <person name="Goldberg J."/>
            <person name="Griggs A."/>
            <person name="Gujja S."/>
            <person name="Heilman E."/>
            <person name="Heiman D."/>
            <person name="Howarth C."/>
            <person name="Mehta T."/>
            <person name="Neiman D."/>
            <person name="Pearson M."/>
            <person name="Roberts A."/>
            <person name="Saif S."/>
            <person name="Shea T."/>
            <person name="Shenoy N."/>
            <person name="Sisk P."/>
            <person name="Stolte C."/>
            <person name="Sykes S."/>
            <person name="White J."/>
            <person name="Yandava C."/>
            <person name="Haas B."/>
            <person name="Nusbaum C."/>
            <person name="Birren B."/>
        </authorList>
    </citation>
    <scope>NUCLEOTIDE SEQUENCE [LARGE SCALE GENOMIC DNA]</scope>
    <source>
        <strain evidence="4">p1A1 Lamole</strain>
    </source>
</reference>
<dbReference type="OrthoDB" id="2536529at2759"/>
<dbReference type="InterPro" id="IPR016181">
    <property type="entry name" value="Acyl_CoA_acyltransferase"/>
</dbReference>
<keyword evidence="4" id="KW-1185">Reference proteome</keyword>
<dbReference type="PANTHER" id="PTHR43328">
    <property type="entry name" value="ACETYLTRANSFERASE-RELATED"/>
    <property type="match status" value="1"/>
</dbReference>
<proteinExistence type="predicted"/>
<name>U5H2Y6_USTV1</name>
<dbReference type="InParanoid" id="U5H2Y6"/>
<dbReference type="STRING" id="683840.U5H2Y6"/>
<accession>U5H2Y6</accession>
<dbReference type="EMBL" id="AEIJ01000165">
    <property type="status" value="NOT_ANNOTATED_CDS"/>
    <property type="molecule type" value="Genomic_DNA"/>
</dbReference>
<dbReference type="Gene3D" id="3.40.630.30">
    <property type="match status" value="1"/>
</dbReference>
<evidence type="ECO:0000313" key="4">
    <source>
        <dbReference type="Proteomes" id="UP000017200"/>
    </source>
</evidence>
<dbReference type="InterPro" id="IPR000182">
    <property type="entry name" value="GNAT_dom"/>
</dbReference>
<gene>
    <name evidence="2" type="ORF">MVLG_01714</name>
</gene>
<reference evidence="2" key="2">
    <citation type="submission" date="2010-11" db="EMBL/GenBank/DDBJ databases">
        <authorList>
            <consortium name="The Broad Institute Genome Sequencing Platform"/>
            <person name="Earl A."/>
            <person name="Ward D."/>
            <person name="Feldgarden M."/>
            <person name="Gevers D."/>
            <person name="Butler R."/>
            <person name="Young S.K."/>
            <person name="Zeng Q."/>
            <person name="Gargeya S."/>
            <person name="Fitzgerald M."/>
            <person name="Haas B."/>
            <person name="Abouelleil A."/>
            <person name="Alvarado L."/>
            <person name="Arachchi H.M."/>
            <person name="Berlin A."/>
            <person name="Brown A."/>
            <person name="Chapman S.B."/>
            <person name="Chen Z."/>
            <person name="Dunbar C."/>
            <person name="Freedman E."/>
            <person name="Gearin G."/>
            <person name="Gellesch M."/>
            <person name="Goldberg J."/>
            <person name="Griggs A."/>
            <person name="Gujja S."/>
            <person name="Heilman E."/>
            <person name="Heiman D."/>
            <person name="Howarth C."/>
            <person name="Larson L."/>
            <person name="Lui A."/>
            <person name="MacDonald P.J.P."/>
            <person name="Mehta T."/>
            <person name="Montmayeur A."/>
            <person name="Murphy C."/>
            <person name="Neiman D."/>
            <person name="Pearson M."/>
            <person name="Priest M."/>
            <person name="Roberts A."/>
            <person name="Saif S."/>
            <person name="Shea T."/>
            <person name="Shenoy N."/>
            <person name="Sisk P."/>
            <person name="Stolte C."/>
            <person name="Sykes S."/>
            <person name="White J."/>
            <person name="Yandava C."/>
            <person name="Wortman J."/>
            <person name="Nusbaum C."/>
            <person name="Birren B."/>
        </authorList>
    </citation>
    <scope>NUCLEOTIDE SEQUENCE</scope>
    <source>
        <strain evidence="2">P1A1 Lamole</strain>
    </source>
</reference>
<reference evidence="2 4" key="3">
    <citation type="journal article" date="2015" name="BMC Genomics">
        <title>Sex and parasites: genomic and transcriptomic analysis of Microbotryum lychnidis-dioicae, the biotrophic and plant-castrating anther smut fungus.</title>
        <authorList>
            <person name="Perlin M.H."/>
            <person name="Amselem J."/>
            <person name="Fontanillas E."/>
            <person name="Toh S.S."/>
            <person name="Chen Z."/>
            <person name="Goldberg J."/>
            <person name="Duplessis S."/>
            <person name="Henrissat B."/>
            <person name="Young S."/>
            <person name="Zeng Q."/>
            <person name="Aguileta G."/>
            <person name="Petit E."/>
            <person name="Badouin H."/>
            <person name="Andrews J."/>
            <person name="Razeeq D."/>
            <person name="Gabaldon T."/>
            <person name="Quesneville H."/>
            <person name="Giraud T."/>
            <person name="Hood M.E."/>
            <person name="Schultz D.J."/>
            <person name="Cuomo C.A."/>
        </authorList>
    </citation>
    <scope>NUCLEOTIDE SEQUENCE [LARGE SCALE GENOMIC DNA]</scope>
    <source>
        <strain evidence="4">p1A1 Lamole</strain>
        <strain evidence="2">P1A1 Lamole</strain>
    </source>
</reference>
<dbReference type="EnsemblFungi" id="MVLG_01714T0">
    <property type="protein sequence ID" value="MVLG_01714T0"/>
    <property type="gene ID" value="MVLG_01714"/>
</dbReference>
<evidence type="ECO:0000259" key="1">
    <source>
        <dbReference type="Pfam" id="PF13302"/>
    </source>
</evidence>
<dbReference type="EMBL" id="GL541653">
    <property type="protein sequence ID" value="KDE08012.1"/>
    <property type="molecule type" value="Genomic_DNA"/>
</dbReference>
<dbReference type="AlphaFoldDB" id="U5H2Y6"/>
<organism evidence="2">
    <name type="scientific">Microbotryum lychnidis-dioicae (strain p1A1 Lamole / MvSl-1064)</name>
    <name type="common">Anther smut fungus</name>
    <dbReference type="NCBI Taxonomy" id="683840"/>
    <lineage>
        <taxon>Eukaryota</taxon>
        <taxon>Fungi</taxon>
        <taxon>Dikarya</taxon>
        <taxon>Basidiomycota</taxon>
        <taxon>Pucciniomycotina</taxon>
        <taxon>Microbotryomycetes</taxon>
        <taxon>Microbotryales</taxon>
        <taxon>Microbotryaceae</taxon>
        <taxon>Microbotryum</taxon>
    </lineage>
</organism>
<sequence>MAVSLPVACSSTPTPSSVLSDKLTYPTSLHPSLSWILKLSINSKTSEPYLPLSQHELILTPSRQSDVPHRVKLLNDPTVSPFMYSPPNPYLPRHAEEYVRGLRKTEEAIIGQSLKEGKASGCPLIYREDSFLEIVEGPERDAAISKNLSLPTGDPTIIYTWYFLLSPEFIGKGYMTLVLKELRDEWLVPVLRMRVIEVQAFSDNPGSEGVDLKLGFKGTGETELRMPEDREGMLRMEKCFRWEKA</sequence>
<dbReference type="OMA" id="DYICASH"/>
<dbReference type="GO" id="GO:0016747">
    <property type="term" value="F:acyltransferase activity, transferring groups other than amino-acyl groups"/>
    <property type="evidence" value="ECO:0007669"/>
    <property type="project" value="InterPro"/>
</dbReference>